<reference evidence="6" key="1">
    <citation type="journal article" date="2012" name="PLoS ONE">
        <title>Gene sets for utilization of primary and secondary nutrition supplies in the distal gut of endangered iberian lynx.</title>
        <authorList>
            <person name="Alcaide M."/>
            <person name="Messina E."/>
            <person name="Richter M."/>
            <person name="Bargiela R."/>
            <person name="Peplies J."/>
            <person name="Huws S.A."/>
            <person name="Newbold C.J."/>
            <person name="Golyshin P.N."/>
            <person name="Simon M.A."/>
            <person name="Lopez G."/>
            <person name="Yakimov M.M."/>
            <person name="Ferrer M."/>
        </authorList>
    </citation>
    <scope>NUCLEOTIDE SEQUENCE</scope>
</reference>
<evidence type="ECO:0000313" key="6">
    <source>
        <dbReference type="EMBL" id="EJX05949.1"/>
    </source>
</evidence>
<dbReference type="InterPro" id="IPR011990">
    <property type="entry name" value="TPR-like_helical_dom_sf"/>
</dbReference>
<name>J9GG84_9ZZZZ</name>
<evidence type="ECO:0000256" key="1">
    <source>
        <dbReference type="ARBA" id="ARBA00004442"/>
    </source>
</evidence>
<protein>
    <submittedName>
        <fullName evidence="6">RagB/SusD domain-containing protein</fullName>
    </submittedName>
</protein>
<comment type="caution">
    <text evidence="6">The sequence shown here is derived from an EMBL/GenBank/DDBJ whole genome shotgun (WGS) entry which is preliminary data.</text>
</comment>
<dbReference type="GO" id="GO:0009279">
    <property type="term" value="C:cell outer membrane"/>
    <property type="evidence" value="ECO:0007669"/>
    <property type="project" value="UniProtKB-SubCell"/>
</dbReference>
<accession>J9GG84</accession>
<sequence length="175" mass="20516">MIGRVEPRVYDAATKRNKSSMFLDYAINKCSYQEKSKHLWSPIISRLAEMYLIRAEANLEKHGDIQATLEDVNILRRRAGIPEWTTTNMATAENGGPKNLHKIIEEERMLELAWEGHRRFDVFRWKQTMDRRYPGGHTMSQGDKFYEIPYNSPSVCEFIPQLQFDAYPHPLEQNP</sequence>
<keyword evidence="4" id="KW-0998">Cell outer membrane</keyword>
<evidence type="ECO:0000259" key="5">
    <source>
        <dbReference type="Pfam" id="PF07980"/>
    </source>
</evidence>
<dbReference type="Gene3D" id="1.25.40.390">
    <property type="match status" value="1"/>
</dbReference>
<evidence type="ECO:0000256" key="4">
    <source>
        <dbReference type="ARBA" id="ARBA00023237"/>
    </source>
</evidence>
<organism evidence="6">
    <name type="scientific">gut metagenome</name>
    <dbReference type="NCBI Taxonomy" id="749906"/>
    <lineage>
        <taxon>unclassified sequences</taxon>
        <taxon>metagenomes</taxon>
        <taxon>organismal metagenomes</taxon>
    </lineage>
</organism>
<keyword evidence="3" id="KW-0472">Membrane</keyword>
<evidence type="ECO:0000256" key="2">
    <source>
        <dbReference type="ARBA" id="ARBA00022729"/>
    </source>
</evidence>
<proteinExistence type="predicted"/>
<gene>
    <name evidence="6" type="ORF">EVA_05944</name>
</gene>
<keyword evidence="2" id="KW-0732">Signal</keyword>
<feature type="domain" description="RagB/SusD" evidence="5">
    <location>
        <begin position="42"/>
        <end position="130"/>
    </location>
</feature>
<dbReference type="EMBL" id="AMCI01001317">
    <property type="protein sequence ID" value="EJX05949.1"/>
    <property type="molecule type" value="Genomic_DNA"/>
</dbReference>
<dbReference type="AlphaFoldDB" id="J9GG84"/>
<evidence type="ECO:0000256" key="3">
    <source>
        <dbReference type="ARBA" id="ARBA00023136"/>
    </source>
</evidence>
<comment type="subcellular location">
    <subcellularLocation>
        <location evidence="1">Cell outer membrane</location>
    </subcellularLocation>
</comment>
<dbReference type="Pfam" id="PF07980">
    <property type="entry name" value="SusD_RagB"/>
    <property type="match status" value="1"/>
</dbReference>
<dbReference type="SUPFAM" id="SSF48452">
    <property type="entry name" value="TPR-like"/>
    <property type="match status" value="1"/>
</dbReference>
<dbReference type="InterPro" id="IPR012944">
    <property type="entry name" value="SusD_RagB_dom"/>
</dbReference>